<dbReference type="SUPFAM" id="SSF53697">
    <property type="entry name" value="SIS domain"/>
    <property type="match status" value="1"/>
</dbReference>
<dbReference type="InterPro" id="IPR002052">
    <property type="entry name" value="DNA_methylase_N6_adenine_CS"/>
</dbReference>
<keyword evidence="1" id="KW-0312">Gluconeogenesis</keyword>
<dbReference type="GO" id="GO:0005829">
    <property type="term" value="C:cytosol"/>
    <property type="evidence" value="ECO:0007669"/>
    <property type="project" value="TreeGrafter"/>
</dbReference>
<evidence type="ECO:0000256" key="3">
    <source>
        <dbReference type="ARBA" id="ARBA00023235"/>
    </source>
</evidence>
<reference evidence="4" key="1">
    <citation type="submission" date="2018-05" db="EMBL/GenBank/DDBJ databases">
        <authorList>
            <person name="Lanie J.A."/>
            <person name="Ng W.-L."/>
            <person name="Kazmierczak K.M."/>
            <person name="Andrzejewski T.M."/>
            <person name="Davidsen T.M."/>
            <person name="Wayne K.J."/>
            <person name="Tettelin H."/>
            <person name="Glass J.I."/>
            <person name="Rusch D."/>
            <person name="Podicherti R."/>
            <person name="Tsui H.-C.T."/>
            <person name="Winkler M.E."/>
        </authorList>
    </citation>
    <scope>NUCLEOTIDE SEQUENCE</scope>
</reference>
<dbReference type="InterPro" id="IPR001672">
    <property type="entry name" value="G6P_Isomerase"/>
</dbReference>
<dbReference type="EMBL" id="UINC01038041">
    <property type="protein sequence ID" value="SVB34456.1"/>
    <property type="molecule type" value="Genomic_DNA"/>
</dbReference>
<dbReference type="InterPro" id="IPR046348">
    <property type="entry name" value="SIS_dom_sf"/>
</dbReference>
<name>A0A382D7I5_9ZZZZ</name>
<dbReference type="GO" id="GO:0003676">
    <property type="term" value="F:nucleic acid binding"/>
    <property type="evidence" value="ECO:0007669"/>
    <property type="project" value="InterPro"/>
</dbReference>
<keyword evidence="3" id="KW-0413">Isomerase</keyword>
<dbReference type="GO" id="GO:0051156">
    <property type="term" value="P:glucose 6-phosphate metabolic process"/>
    <property type="evidence" value="ECO:0007669"/>
    <property type="project" value="TreeGrafter"/>
</dbReference>
<proteinExistence type="predicted"/>
<organism evidence="4">
    <name type="scientific">marine metagenome</name>
    <dbReference type="NCBI Taxonomy" id="408172"/>
    <lineage>
        <taxon>unclassified sequences</taxon>
        <taxon>metagenomes</taxon>
        <taxon>ecological metagenomes</taxon>
    </lineage>
</organism>
<dbReference type="GO" id="GO:0006094">
    <property type="term" value="P:gluconeogenesis"/>
    <property type="evidence" value="ECO:0007669"/>
    <property type="project" value="UniProtKB-KW"/>
</dbReference>
<dbReference type="GO" id="GO:0008168">
    <property type="term" value="F:methyltransferase activity"/>
    <property type="evidence" value="ECO:0007669"/>
    <property type="project" value="InterPro"/>
</dbReference>
<feature type="non-terminal residue" evidence="4">
    <location>
        <position position="425"/>
    </location>
</feature>
<dbReference type="GO" id="GO:0097367">
    <property type="term" value="F:carbohydrate derivative binding"/>
    <property type="evidence" value="ECO:0007669"/>
    <property type="project" value="InterPro"/>
</dbReference>
<protein>
    <recommendedName>
        <fullName evidence="5">Glucose-6-phosphate isomerase</fullName>
    </recommendedName>
</protein>
<dbReference type="PROSITE" id="PS51463">
    <property type="entry name" value="P_GLUCOSE_ISOMERASE_3"/>
    <property type="match status" value="1"/>
</dbReference>
<dbReference type="PROSITE" id="PS00092">
    <property type="entry name" value="N6_MTASE"/>
    <property type="match status" value="1"/>
</dbReference>
<dbReference type="PANTHER" id="PTHR11469">
    <property type="entry name" value="GLUCOSE-6-PHOSPHATE ISOMERASE"/>
    <property type="match status" value="1"/>
</dbReference>
<gene>
    <name evidence="4" type="ORF">METZ01_LOCUS187310</name>
</gene>
<evidence type="ECO:0008006" key="5">
    <source>
        <dbReference type="Google" id="ProtNLM"/>
    </source>
</evidence>
<dbReference type="AlphaFoldDB" id="A0A382D7I5"/>
<evidence type="ECO:0000256" key="1">
    <source>
        <dbReference type="ARBA" id="ARBA00022432"/>
    </source>
</evidence>
<dbReference type="Gene3D" id="3.40.50.10490">
    <property type="entry name" value="Glucose-6-phosphate isomerase like protein, domain 1"/>
    <property type="match status" value="1"/>
</dbReference>
<dbReference type="GO" id="GO:0006096">
    <property type="term" value="P:glycolytic process"/>
    <property type="evidence" value="ECO:0007669"/>
    <property type="project" value="UniProtKB-KW"/>
</dbReference>
<evidence type="ECO:0000256" key="2">
    <source>
        <dbReference type="ARBA" id="ARBA00023152"/>
    </source>
</evidence>
<accession>A0A382D7I5</accession>
<dbReference type="PANTHER" id="PTHR11469:SF1">
    <property type="entry name" value="GLUCOSE-6-PHOSPHATE ISOMERASE"/>
    <property type="match status" value="1"/>
</dbReference>
<dbReference type="GO" id="GO:0032259">
    <property type="term" value="P:methylation"/>
    <property type="evidence" value="ECO:0007669"/>
    <property type="project" value="InterPro"/>
</dbReference>
<dbReference type="GO" id="GO:0004347">
    <property type="term" value="F:glucose-6-phosphate isomerase activity"/>
    <property type="evidence" value="ECO:0007669"/>
    <property type="project" value="InterPro"/>
</dbReference>
<sequence length="425" mass="49474">MINYEISEHLKKQLDNSKHDKYKEIQNFLYELLNPHKKIPYHLELQNFLGWIDSPEFMLRQIKGINDFVNKSKSYDQFIFIGMGASAILPELLLKEQWINNEKIIEGFRDNKQSFKPKFYFIDGTQDRDLNDVINNYKKTLIFFVSKSGKSIETKTIMQNLMNIPDISNNFIAITDYGSDLYNFAKSNNFQEIFCNPPYIPGRFSAFTYTGLISAAISGVNIEKMLKSVIKFKNSIIKTNNHSLINLINYLSKMLDCKIDIVNLLSSNEKDPKLLWVQQMISESLAKNNRYLIPLNSDLKKLKNRHDIVNIFFKNNKYSLAEINNEKLTQSIILNNIENENLGVFIYAIQLIITSLSFIESQKGLEFNPFTQPNVELAKNEYGKHNILLPSLNEFQLPVSSNIKNLKYISFLIFTENDNKKKEFD</sequence>
<dbReference type="GO" id="GO:0048029">
    <property type="term" value="F:monosaccharide binding"/>
    <property type="evidence" value="ECO:0007669"/>
    <property type="project" value="TreeGrafter"/>
</dbReference>
<keyword evidence="2" id="KW-0324">Glycolysis</keyword>
<evidence type="ECO:0000313" key="4">
    <source>
        <dbReference type="EMBL" id="SVB34456.1"/>
    </source>
</evidence>